<name>A0A101LX29_PICGL</name>
<reference evidence="1" key="1">
    <citation type="journal article" date="2015" name="Genome Biol. Evol.">
        <title>Organellar Genomes of White Spruce (Picea glauca): Assembly and Annotation.</title>
        <authorList>
            <person name="Jackman S.D."/>
            <person name="Warren R.L."/>
            <person name="Gibb E.A."/>
            <person name="Vandervalk B.P."/>
            <person name="Mohamadi H."/>
            <person name="Chu J."/>
            <person name="Raymond A."/>
            <person name="Pleasance S."/>
            <person name="Coope R."/>
            <person name="Wildung M.R."/>
            <person name="Ritland C.E."/>
            <person name="Bousquet J."/>
            <person name="Jones S.J."/>
            <person name="Bohlmann J."/>
            <person name="Birol I."/>
        </authorList>
    </citation>
    <scope>NUCLEOTIDE SEQUENCE [LARGE SCALE GENOMIC DNA]</scope>
    <source>
        <tissue evidence="1">Flushing bud</tissue>
    </source>
</reference>
<protein>
    <submittedName>
        <fullName evidence="1">Uncharacterized protein</fullName>
    </submittedName>
</protein>
<evidence type="ECO:0000313" key="1">
    <source>
        <dbReference type="EMBL" id="KUM46907.1"/>
    </source>
</evidence>
<proteinExistence type="predicted"/>
<sequence length="122" mass="14230">MQRWGKLKWVMGQRMKLLPLPLLLLPALQGKMQWLQLMMGPLLLVVLVDLFGDPVKLLLLPPLLTHYVDLGRGSGPCWIGDRLQFLHWQRWDGVILCEILIIDNVTPWRINHPGCTHYYKIK</sequence>
<organism evidence="1">
    <name type="scientific">Picea glauca</name>
    <name type="common">White spruce</name>
    <name type="synonym">Pinus glauca</name>
    <dbReference type="NCBI Taxonomy" id="3330"/>
    <lineage>
        <taxon>Eukaryota</taxon>
        <taxon>Viridiplantae</taxon>
        <taxon>Streptophyta</taxon>
        <taxon>Embryophyta</taxon>
        <taxon>Tracheophyta</taxon>
        <taxon>Spermatophyta</taxon>
        <taxon>Pinopsida</taxon>
        <taxon>Pinidae</taxon>
        <taxon>Conifers I</taxon>
        <taxon>Pinales</taxon>
        <taxon>Pinaceae</taxon>
        <taxon>Picea</taxon>
    </lineage>
</organism>
<gene>
    <name evidence="1" type="ORF">ABT39_MTgene6362</name>
</gene>
<accession>A0A101LX29</accession>
<dbReference type="AlphaFoldDB" id="A0A101LX29"/>
<keyword evidence="1" id="KW-0496">Mitochondrion</keyword>
<dbReference type="EMBL" id="LKAM01000009">
    <property type="protein sequence ID" value="KUM46907.1"/>
    <property type="molecule type" value="Genomic_DNA"/>
</dbReference>
<comment type="caution">
    <text evidence="1">The sequence shown here is derived from an EMBL/GenBank/DDBJ whole genome shotgun (WGS) entry which is preliminary data.</text>
</comment>
<geneLocation type="mitochondrion" evidence="1"/>